<feature type="compositionally biased region" description="Basic residues" evidence="1">
    <location>
        <begin position="165"/>
        <end position="174"/>
    </location>
</feature>
<protein>
    <submittedName>
        <fullName evidence="2">Uncharacterized protein</fullName>
    </submittedName>
</protein>
<feature type="compositionally biased region" description="Polar residues" evidence="1">
    <location>
        <begin position="267"/>
        <end position="278"/>
    </location>
</feature>
<feature type="compositionally biased region" description="Basic and acidic residues" evidence="1">
    <location>
        <begin position="151"/>
        <end position="164"/>
    </location>
</feature>
<keyword evidence="3" id="KW-1185">Reference proteome</keyword>
<proteinExistence type="predicted"/>
<dbReference type="STRING" id="5627.A0A1C7LSR7"/>
<gene>
    <name evidence="2" type="ORF">A0H81_13022</name>
</gene>
<evidence type="ECO:0000256" key="1">
    <source>
        <dbReference type="SAM" id="MobiDB-lite"/>
    </source>
</evidence>
<name>A0A1C7LSR7_GRIFR</name>
<sequence>MSSDFVNPIEVTFIPIDKGEDQHSSKSFIQDVETPLPPKGARTPLDIDIRSISSHAQAEALVQRAQQSILDMQHNGVTVASAKNSLGSDRTPLSAKLAAYGESLAIERKFKEEEERMKSPSSATSHLAEDLAALRGYPHVHLSHSPRDLDRKFSLEERRPEARSRMKTKVKRPHTSGGISVSADASQSILRSVSPTRSHKQSISGGILADAIPTSIDPDKFNTALGASITPPRTLRLTEEPASIALPPPRIVRSRTPDPVSDMLNVPSLNGGSPLSRVSTAPLQDIMSERGMSEQERQVARANKLAKMGLSSYDSWPHAPYGHVRGSSSKHLFGGIKTFVQTLTGKS</sequence>
<accession>A0A1C7LSR7</accession>
<evidence type="ECO:0000313" key="2">
    <source>
        <dbReference type="EMBL" id="OBZ67176.1"/>
    </source>
</evidence>
<reference evidence="2 3" key="1">
    <citation type="submission" date="2016-03" db="EMBL/GenBank/DDBJ databases">
        <title>Whole genome sequencing of Grifola frondosa 9006-11.</title>
        <authorList>
            <person name="Min B."/>
            <person name="Park H."/>
            <person name="Kim J.-G."/>
            <person name="Cho H."/>
            <person name="Oh Y.-L."/>
            <person name="Kong W.-S."/>
            <person name="Choi I.-G."/>
        </authorList>
    </citation>
    <scope>NUCLEOTIDE SEQUENCE [LARGE SCALE GENOMIC DNA]</scope>
    <source>
        <strain evidence="2 3">9006-11</strain>
    </source>
</reference>
<feature type="compositionally biased region" description="Polar residues" evidence="1">
    <location>
        <begin position="177"/>
        <end position="187"/>
    </location>
</feature>
<comment type="caution">
    <text evidence="2">The sequence shown here is derived from an EMBL/GenBank/DDBJ whole genome shotgun (WGS) entry which is preliminary data.</text>
</comment>
<dbReference type="AlphaFoldDB" id="A0A1C7LSR7"/>
<evidence type="ECO:0000313" key="3">
    <source>
        <dbReference type="Proteomes" id="UP000092993"/>
    </source>
</evidence>
<feature type="region of interest" description="Disordered" evidence="1">
    <location>
        <begin position="151"/>
        <end position="187"/>
    </location>
</feature>
<feature type="region of interest" description="Disordered" evidence="1">
    <location>
        <begin position="248"/>
        <end position="278"/>
    </location>
</feature>
<dbReference type="EMBL" id="LUGG01000025">
    <property type="protein sequence ID" value="OBZ67176.1"/>
    <property type="molecule type" value="Genomic_DNA"/>
</dbReference>
<dbReference type="Proteomes" id="UP000092993">
    <property type="component" value="Unassembled WGS sequence"/>
</dbReference>
<dbReference type="OrthoDB" id="194358at2759"/>
<organism evidence="2 3">
    <name type="scientific">Grifola frondosa</name>
    <name type="common">Maitake</name>
    <name type="synonym">Polyporus frondosus</name>
    <dbReference type="NCBI Taxonomy" id="5627"/>
    <lineage>
        <taxon>Eukaryota</taxon>
        <taxon>Fungi</taxon>
        <taxon>Dikarya</taxon>
        <taxon>Basidiomycota</taxon>
        <taxon>Agaricomycotina</taxon>
        <taxon>Agaricomycetes</taxon>
        <taxon>Polyporales</taxon>
        <taxon>Grifolaceae</taxon>
        <taxon>Grifola</taxon>
    </lineage>
</organism>